<reference evidence="3" key="4">
    <citation type="submission" date="2024-02" db="EMBL/GenBank/DDBJ databases">
        <title>Comparative genomics of Cryptococcus and Kwoniella reveals pathogenesis evolution and contrasting modes of karyotype evolution via chromosome fusion or intercentromeric recombination.</title>
        <authorList>
            <person name="Coelho M.A."/>
            <person name="David-Palma M."/>
            <person name="Shea T."/>
            <person name="Bowers K."/>
            <person name="McGinley-Smith S."/>
            <person name="Mohammad A.W."/>
            <person name="Gnirke A."/>
            <person name="Yurkov A.M."/>
            <person name="Nowrousian M."/>
            <person name="Sun S."/>
            <person name="Cuomo C.A."/>
            <person name="Heitman J."/>
        </authorList>
    </citation>
    <scope>NUCLEOTIDE SEQUENCE</scope>
    <source>
        <strain evidence="3">CBS 10118</strain>
    </source>
</reference>
<feature type="chain" id="PRO_5042334826" evidence="1">
    <location>
        <begin position="19"/>
        <end position="286"/>
    </location>
</feature>
<dbReference type="PROSITE" id="PS50231">
    <property type="entry name" value="RICIN_B_LECTIN"/>
    <property type="match status" value="1"/>
</dbReference>
<dbReference type="EMBL" id="CP144544">
    <property type="protein sequence ID" value="WVW84307.1"/>
    <property type="molecule type" value="Genomic_DNA"/>
</dbReference>
<name>A0A1B9G3Q5_9TREE</name>
<dbReference type="CDD" id="cd00161">
    <property type="entry name" value="beta-trefoil_Ricin-like"/>
    <property type="match status" value="1"/>
</dbReference>
<evidence type="ECO:0000256" key="1">
    <source>
        <dbReference type="SAM" id="SignalP"/>
    </source>
</evidence>
<dbReference type="KEGG" id="kbi:30209864"/>
<evidence type="ECO:0000313" key="4">
    <source>
        <dbReference type="Proteomes" id="UP000092730"/>
    </source>
</evidence>
<dbReference type="AlphaFoldDB" id="A0A1B9G3Q5"/>
<accession>A0A1B9G3Q5</accession>
<dbReference type="OrthoDB" id="6770063at2759"/>
<evidence type="ECO:0000313" key="3">
    <source>
        <dbReference type="EMBL" id="WVW84307.1"/>
    </source>
</evidence>
<dbReference type="InterPro" id="IPR035992">
    <property type="entry name" value="Ricin_B-like_lectins"/>
</dbReference>
<reference evidence="2" key="3">
    <citation type="submission" date="2014-01" db="EMBL/GenBank/DDBJ databases">
        <title>Evolution of pathogenesis and genome organization in the Tremellales.</title>
        <authorList>
            <person name="Cuomo C."/>
            <person name="Litvintseva A."/>
            <person name="Heitman J."/>
            <person name="Chen Y."/>
            <person name="Sun S."/>
            <person name="Springer D."/>
            <person name="Dromer F."/>
            <person name="Young S."/>
            <person name="Zeng Q."/>
            <person name="Chapman S."/>
            <person name="Gujja S."/>
            <person name="Saif S."/>
            <person name="Birren B."/>
        </authorList>
    </citation>
    <scope>NUCLEOTIDE SEQUENCE</scope>
    <source>
        <strain evidence="2">CBS 10118</strain>
    </source>
</reference>
<feature type="signal peptide" evidence="1">
    <location>
        <begin position="1"/>
        <end position="18"/>
    </location>
</feature>
<dbReference type="VEuPathDB" id="FungiDB:I302_05465"/>
<gene>
    <name evidence="2" type="ORF">I302_05465</name>
    <name evidence="3" type="ORF">I302_106341</name>
</gene>
<dbReference type="STRING" id="1296100.A0A1B9G3Q5"/>
<organism evidence="2">
    <name type="scientific">Kwoniella bestiolae CBS 10118</name>
    <dbReference type="NCBI Taxonomy" id="1296100"/>
    <lineage>
        <taxon>Eukaryota</taxon>
        <taxon>Fungi</taxon>
        <taxon>Dikarya</taxon>
        <taxon>Basidiomycota</taxon>
        <taxon>Agaricomycotina</taxon>
        <taxon>Tremellomycetes</taxon>
        <taxon>Tremellales</taxon>
        <taxon>Cryptococcaceae</taxon>
        <taxon>Kwoniella</taxon>
    </lineage>
</organism>
<dbReference type="Proteomes" id="UP000092730">
    <property type="component" value="Chromosome 4"/>
</dbReference>
<reference evidence="3" key="2">
    <citation type="submission" date="2013-07" db="EMBL/GenBank/DDBJ databases">
        <authorList>
            <consortium name="The Broad Institute Genome Sequencing Platform"/>
            <person name="Cuomo C."/>
            <person name="Litvintseva A."/>
            <person name="Chen Y."/>
            <person name="Heitman J."/>
            <person name="Sun S."/>
            <person name="Springer D."/>
            <person name="Dromer F."/>
            <person name="Young S.K."/>
            <person name="Zeng Q."/>
            <person name="Gargeya S."/>
            <person name="Fitzgerald M."/>
            <person name="Abouelleil A."/>
            <person name="Alvarado L."/>
            <person name="Berlin A.M."/>
            <person name="Chapman S.B."/>
            <person name="Dewar J."/>
            <person name="Goldberg J."/>
            <person name="Griggs A."/>
            <person name="Gujja S."/>
            <person name="Hansen M."/>
            <person name="Howarth C."/>
            <person name="Imamovic A."/>
            <person name="Larimer J."/>
            <person name="McCowan C."/>
            <person name="Murphy C."/>
            <person name="Pearson M."/>
            <person name="Priest M."/>
            <person name="Roberts A."/>
            <person name="Saif S."/>
            <person name="Shea T."/>
            <person name="Sykes S."/>
            <person name="Wortman J."/>
            <person name="Nusbaum C."/>
            <person name="Birren B."/>
        </authorList>
    </citation>
    <scope>NUCLEOTIDE SEQUENCE</scope>
    <source>
        <strain evidence="3">CBS 10118</strain>
    </source>
</reference>
<keyword evidence="1" id="KW-0732">Signal</keyword>
<dbReference type="Gene3D" id="2.80.10.50">
    <property type="match status" value="1"/>
</dbReference>
<sequence>MFSSSFLLLPLLAGVVSATPIKRYDAAWIVSAREGKCLGVKSPAEVGSAVESVNCTTAEPDYLTKWDINPGSGSVILFGTGLALDAGSVPGNNGALKVWTSYPTLYQQTWYLTADNRIAITGGDQCLDQGDEGIQTYECTTGNTNQVFNISYGLSSWTSSVAPTEPKAYSALSGPVTVAVGSVGPAPSAASWSVGPATTVASGSIGPAPSNASWSVGPESSVVSWSTGPAPSVISGSVGPEVTVTSWTVAPTRTAISWSQGPEVSVISRASLAAQPSATVVTVGQN</sequence>
<protein>
    <submittedName>
        <fullName evidence="2">Uncharacterized protein</fullName>
    </submittedName>
</protein>
<evidence type="ECO:0000313" key="2">
    <source>
        <dbReference type="EMBL" id="OCF25641.1"/>
    </source>
</evidence>
<dbReference type="RefSeq" id="XP_019046711.1">
    <property type="nucleotide sequence ID" value="XM_019192081.1"/>
</dbReference>
<dbReference type="SUPFAM" id="SSF50370">
    <property type="entry name" value="Ricin B-like lectins"/>
    <property type="match status" value="1"/>
</dbReference>
<reference evidence="2" key="1">
    <citation type="submission" date="2013-07" db="EMBL/GenBank/DDBJ databases">
        <title>The Genome Sequence of Cryptococcus bestiolae CBS10118.</title>
        <authorList>
            <consortium name="The Broad Institute Genome Sequencing Platform"/>
            <person name="Cuomo C."/>
            <person name="Litvintseva A."/>
            <person name="Chen Y."/>
            <person name="Heitman J."/>
            <person name="Sun S."/>
            <person name="Springer D."/>
            <person name="Dromer F."/>
            <person name="Young S.K."/>
            <person name="Zeng Q."/>
            <person name="Gargeya S."/>
            <person name="Fitzgerald M."/>
            <person name="Abouelleil A."/>
            <person name="Alvarado L."/>
            <person name="Berlin A.M."/>
            <person name="Chapman S.B."/>
            <person name="Dewar J."/>
            <person name="Goldberg J."/>
            <person name="Griggs A."/>
            <person name="Gujja S."/>
            <person name="Hansen M."/>
            <person name="Howarth C."/>
            <person name="Imamovic A."/>
            <person name="Larimer J."/>
            <person name="McCowan C."/>
            <person name="Murphy C."/>
            <person name="Pearson M."/>
            <person name="Priest M."/>
            <person name="Roberts A."/>
            <person name="Saif S."/>
            <person name="Shea T."/>
            <person name="Sykes S."/>
            <person name="Wortman J."/>
            <person name="Nusbaum C."/>
            <person name="Birren B."/>
        </authorList>
    </citation>
    <scope>NUCLEOTIDE SEQUENCE [LARGE SCALE GENOMIC DNA]</scope>
    <source>
        <strain evidence="2">CBS 10118</strain>
    </source>
</reference>
<proteinExistence type="predicted"/>
<keyword evidence="4" id="KW-1185">Reference proteome</keyword>
<dbReference type="EMBL" id="KI894021">
    <property type="protein sequence ID" value="OCF25641.1"/>
    <property type="molecule type" value="Genomic_DNA"/>
</dbReference>
<dbReference type="GeneID" id="30209864"/>